<evidence type="ECO:0000313" key="3">
    <source>
        <dbReference type="EMBL" id="SKB76941.1"/>
    </source>
</evidence>
<evidence type="ECO:0000313" key="4">
    <source>
        <dbReference type="Proteomes" id="UP000189818"/>
    </source>
</evidence>
<dbReference type="PANTHER" id="PTHR42977">
    <property type="entry name" value="HYDROLASE-RELATED"/>
    <property type="match status" value="1"/>
</dbReference>
<dbReference type="InterPro" id="IPR000073">
    <property type="entry name" value="AB_hydrolase_1"/>
</dbReference>
<evidence type="ECO:0000256" key="1">
    <source>
        <dbReference type="ARBA" id="ARBA00022801"/>
    </source>
</evidence>
<dbReference type="Proteomes" id="UP000189818">
    <property type="component" value="Unassembled WGS sequence"/>
</dbReference>
<protein>
    <submittedName>
        <fullName evidence="3">Haloalkane dehalogenase</fullName>
    </submittedName>
</protein>
<dbReference type="InterPro" id="IPR000639">
    <property type="entry name" value="Epox_hydrolase-like"/>
</dbReference>
<evidence type="ECO:0000259" key="2">
    <source>
        <dbReference type="Pfam" id="PF00561"/>
    </source>
</evidence>
<dbReference type="PRINTS" id="PR00412">
    <property type="entry name" value="EPOXHYDRLASE"/>
</dbReference>
<keyword evidence="4" id="KW-1185">Reference proteome</keyword>
<dbReference type="InterPro" id="IPR051340">
    <property type="entry name" value="Haloalkane_dehalogenase"/>
</dbReference>
<dbReference type="STRING" id="439228.SAMN06295920_10635"/>
<feature type="domain" description="AB hydrolase-1" evidence="2">
    <location>
        <begin position="49"/>
        <end position="155"/>
    </location>
</feature>
<gene>
    <name evidence="3" type="ORF">SAMN06295920_10635</name>
</gene>
<dbReference type="InterPro" id="IPR029058">
    <property type="entry name" value="AB_hydrolase_fold"/>
</dbReference>
<organism evidence="3 4">
    <name type="scientific">Rhizorhabdus histidinilytica</name>
    <dbReference type="NCBI Taxonomy" id="439228"/>
    <lineage>
        <taxon>Bacteria</taxon>
        <taxon>Pseudomonadati</taxon>
        <taxon>Pseudomonadota</taxon>
        <taxon>Alphaproteobacteria</taxon>
        <taxon>Sphingomonadales</taxon>
        <taxon>Sphingomonadaceae</taxon>
        <taxon>Rhizorhabdus</taxon>
    </lineage>
</organism>
<dbReference type="EMBL" id="FUYM01000006">
    <property type="protein sequence ID" value="SKB76941.1"/>
    <property type="molecule type" value="Genomic_DNA"/>
</dbReference>
<dbReference type="NCBIfam" id="NF002043">
    <property type="entry name" value="PRK00870.1"/>
    <property type="match status" value="1"/>
</dbReference>
<dbReference type="GO" id="GO:0004301">
    <property type="term" value="F:epoxide hydrolase activity"/>
    <property type="evidence" value="ECO:0007669"/>
    <property type="project" value="TreeGrafter"/>
</dbReference>
<sequence>MADILRTPDERFAGLPGFAFAPHYLEVRDAALGPLRMHYVDEGEAVHGTVLMLHGEPSWSFLYRKLIGPVAAAGWRAVAPDHVGFGRSDKPADRGAFSYDGLVGWMRQFVERLDLRRIVLVCQDWGGPIGLRLLSEMPERFAGVLAANTLLPNAEPPPRGIEEWPGPIVRPWIELCRTSDDLAIGEIVAATCVERPDPAVLAAYDAPFPDARHKAAALAITTLIPADPESPGIAENRAAWDMLERFDRPFATAFSDADPSTAPWQAVFRARIPGAAKAPHLRIERAGHFVQEEQGEALAAALVDFLCGLED</sequence>
<dbReference type="RefSeq" id="WP_235862693.1">
    <property type="nucleotide sequence ID" value="NZ_FUYM01000006.1"/>
</dbReference>
<dbReference type="Gene3D" id="3.40.50.1820">
    <property type="entry name" value="alpha/beta hydrolase"/>
    <property type="match status" value="1"/>
</dbReference>
<dbReference type="PANTHER" id="PTHR42977:SF3">
    <property type="entry name" value="AB HYDROLASE-1 DOMAIN-CONTAINING PROTEIN"/>
    <property type="match status" value="1"/>
</dbReference>
<proteinExistence type="predicted"/>
<dbReference type="AlphaFoldDB" id="A0A1T5DYZ6"/>
<keyword evidence="1" id="KW-0378">Hydrolase</keyword>
<accession>A0A1T5DYZ6</accession>
<reference evidence="4" key="1">
    <citation type="submission" date="2017-02" db="EMBL/GenBank/DDBJ databases">
        <authorList>
            <person name="Varghese N."/>
            <person name="Submissions S."/>
        </authorList>
    </citation>
    <scope>NUCLEOTIDE SEQUENCE [LARGE SCALE GENOMIC DNA]</scope>
    <source>
        <strain evidence="4">UM2</strain>
    </source>
</reference>
<dbReference type="Pfam" id="PF00561">
    <property type="entry name" value="Abhydrolase_1"/>
    <property type="match status" value="1"/>
</dbReference>
<name>A0A1T5DYZ6_9SPHN</name>
<dbReference type="SUPFAM" id="SSF53474">
    <property type="entry name" value="alpha/beta-Hydrolases"/>
    <property type="match status" value="1"/>
</dbReference>